<keyword evidence="7" id="KW-1185">Reference proteome</keyword>
<dbReference type="GO" id="GO:0003684">
    <property type="term" value="F:damaged DNA binding"/>
    <property type="evidence" value="ECO:0007669"/>
    <property type="project" value="TreeGrafter"/>
</dbReference>
<feature type="region of interest" description="Disordered" evidence="5">
    <location>
        <begin position="499"/>
        <end position="521"/>
    </location>
</feature>
<organism evidence="6 7">
    <name type="scientific">Diplocarpon rosae</name>
    <dbReference type="NCBI Taxonomy" id="946125"/>
    <lineage>
        <taxon>Eukaryota</taxon>
        <taxon>Fungi</taxon>
        <taxon>Dikarya</taxon>
        <taxon>Ascomycota</taxon>
        <taxon>Pezizomycotina</taxon>
        <taxon>Leotiomycetes</taxon>
        <taxon>Helotiales</taxon>
        <taxon>Drepanopezizaceae</taxon>
        <taxon>Diplocarpon</taxon>
    </lineage>
</organism>
<proteinExistence type="predicted"/>
<dbReference type="GO" id="GO:0006303">
    <property type="term" value="P:double-strand break repair via nonhomologous end joining"/>
    <property type="evidence" value="ECO:0007669"/>
    <property type="project" value="TreeGrafter"/>
</dbReference>
<dbReference type="Proteomes" id="UP001285354">
    <property type="component" value="Unassembled WGS sequence"/>
</dbReference>
<feature type="compositionally biased region" description="Acidic residues" evidence="5">
    <location>
        <begin position="736"/>
        <end position="746"/>
    </location>
</feature>
<feature type="compositionally biased region" description="Basic and acidic residues" evidence="5">
    <location>
        <begin position="588"/>
        <end position="598"/>
    </location>
</feature>
<accession>A0AAD9T1L7</accession>
<feature type="coiled-coil region" evidence="4">
    <location>
        <begin position="878"/>
        <end position="905"/>
    </location>
</feature>
<gene>
    <name evidence="6" type="ORF">QTJ16_003413</name>
</gene>
<dbReference type="Gene3D" id="3.60.15.10">
    <property type="entry name" value="Ribonuclease Z/Hydroxyacylglutathione hydrolase-like"/>
    <property type="match status" value="1"/>
</dbReference>
<keyword evidence="3" id="KW-0269">Exonuclease</keyword>
<feature type="region of interest" description="Disordered" evidence="5">
    <location>
        <begin position="849"/>
        <end position="871"/>
    </location>
</feature>
<dbReference type="InterPro" id="IPR036866">
    <property type="entry name" value="RibonucZ/Hydroxyglut_hydro"/>
</dbReference>
<feature type="region of interest" description="Disordered" evidence="5">
    <location>
        <begin position="588"/>
        <end position="753"/>
    </location>
</feature>
<evidence type="ECO:0000256" key="5">
    <source>
        <dbReference type="SAM" id="MobiDB-lite"/>
    </source>
</evidence>
<evidence type="ECO:0000313" key="6">
    <source>
        <dbReference type="EMBL" id="KAK2627447.1"/>
    </source>
</evidence>
<keyword evidence="1" id="KW-0540">Nuclease</keyword>
<dbReference type="PANTHER" id="PTHR23240">
    <property type="entry name" value="DNA CROSS-LINK REPAIR PROTEIN PSO2/SNM1-RELATED"/>
    <property type="match status" value="1"/>
</dbReference>
<dbReference type="GO" id="GO:0035312">
    <property type="term" value="F:5'-3' DNA exonuclease activity"/>
    <property type="evidence" value="ECO:0007669"/>
    <property type="project" value="TreeGrafter"/>
</dbReference>
<name>A0AAD9T1L7_9HELO</name>
<feature type="compositionally biased region" description="Low complexity" evidence="5">
    <location>
        <begin position="499"/>
        <end position="512"/>
    </location>
</feature>
<dbReference type="AlphaFoldDB" id="A0AAD9T1L7"/>
<feature type="compositionally biased region" description="Low complexity" evidence="5">
    <location>
        <begin position="611"/>
        <end position="628"/>
    </location>
</feature>
<evidence type="ECO:0000256" key="4">
    <source>
        <dbReference type="SAM" id="Coils"/>
    </source>
</evidence>
<protein>
    <recommendedName>
        <fullName evidence="8">DNA repair metallo-beta-lactamase domain-containing protein</fullName>
    </recommendedName>
</protein>
<evidence type="ECO:0000256" key="3">
    <source>
        <dbReference type="ARBA" id="ARBA00022839"/>
    </source>
</evidence>
<dbReference type="Pfam" id="PF23023">
    <property type="entry name" value="Anti-Pycsar_Apyc1"/>
    <property type="match status" value="1"/>
</dbReference>
<keyword evidence="2" id="KW-0378">Hydrolase</keyword>
<dbReference type="PANTHER" id="PTHR23240:SF8">
    <property type="entry name" value="PROTEIN ARTEMIS"/>
    <property type="match status" value="1"/>
</dbReference>
<evidence type="ECO:0008006" key="8">
    <source>
        <dbReference type="Google" id="ProtNLM"/>
    </source>
</evidence>
<keyword evidence="4" id="KW-0175">Coiled coil</keyword>
<dbReference type="EMBL" id="JAUBYV010000004">
    <property type="protein sequence ID" value="KAK2627447.1"/>
    <property type="molecule type" value="Genomic_DNA"/>
</dbReference>
<dbReference type="GO" id="GO:0000723">
    <property type="term" value="P:telomere maintenance"/>
    <property type="evidence" value="ECO:0007669"/>
    <property type="project" value="TreeGrafter"/>
</dbReference>
<sequence>MSTFKGVMQGFQDIRVDYFRPAPGLSAPRACFLSHVHSDHLTGLESKHWRTSFIYCSPATREILLRLEKRVDRVGFESKVLEARRVQYGHLEKLLKPIPLETPTQIELKPGVKLQVTLFDANHCAGSVMFLFELDSLTVLYTGDIRSEPWHVTSLARNPLLLEYTSGLKTLDCIYLDTSRTDPSVFPSKADGLKELLQKVVEYPPDTVFHLAAWTYGYEDVWMALSKALKSQIHVNRYTYRIFQSLRGGIEDKRRPPTDLMVHEGPAFAGYVCGNTFQPGCLTTNPNVRLHSCGKGVKCPMLNSKTVWIQPIVRRGDDGTEVPEPAIVQAGNELSGRPQIEFDHDITIDQLMALFPHTTEAIDRDVRQLLVAALDSPGRFLYLGDLGLDDEQENISLPRLAEAILQSVTNKQQVEHQNSDALPRTVTFPYSRHSSYEELCSLLSIFKPRDVWPCTENPLEWHEANLSIKSLFGDYCSAAIFRYDTEMKKAVAESKAQYGSQQSQTTASSQHSVDPLLSSPPRREEIDVTAIESAPIHHSNNEEVHKFSPLFTSANNRLGSSIDWGLVSRCSPARKTVPEVFLRRNDQGKLRPFDEHGNEIASPHTHMPKNGLPGPSGRSRGSSHSLVSADPENSRPRVQVSTHQNNISDTAWNLRRREASGELPSGSVKRSRVAPDVPNSLVTETDSHHSVPMPRRGSFVDPAAVDGRSELPLDSHDYHSSDPYGYEGADTPGPQDESEGADDEPNTEPTTYYDPVDEVVRCRTCGYEVYGGVAAYYCVMGCGNDETPYFEEKEDGAMPQIARDRYSDDVVVDNEVVRIMVGDHLDYESSAYDTQDSGDAHFLEDYEDNSMIDDEEIPEPDSEEEPPSSNEIDWEARFTALQTEHNRLEKNFDALSAQHRELRRNLLGTDSDGDEDDDETDVDEQETAEDHLLVVGASAPDPVVTEIVLLQARAQSQESEISNGRIWKRAAAYEAAEAGGWHEVSLASVEGSHTHPELEL</sequence>
<feature type="region of interest" description="Disordered" evidence="5">
    <location>
        <begin position="905"/>
        <end position="926"/>
    </location>
</feature>
<feature type="compositionally biased region" description="Basic and acidic residues" evidence="5">
    <location>
        <begin position="707"/>
        <end position="720"/>
    </location>
</feature>
<feature type="compositionally biased region" description="Acidic residues" evidence="5">
    <location>
        <begin position="849"/>
        <end position="866"/>
    </location>
</feature>
<reference evidence="6" key="1">
    <citation type="submission" date="2023-06" db="EMBL/GenBank/DDBJ databases">
        <title>Draft genome of Marssonina rosae.</title>
        <authorList>
            <person name="Cheng Q."/>
        </authorList>
    </citation>
    <scope>NUCLEOTIDE SEQUENCE</scope>
    <source>
        <strain evidence="6">R4</strain>
    </source>
</reference>
<dbReference type="SUPFAM" id="SSF56281">
    <property type="entry name" value="Metallo-hydrolase/oxidoreductase"/>
    <property type="match status" value="1"/>
</dbReference>
<comment type="caution">
    <text evidence="6">The sequence shown here is derived from an EMBL/GenBank/DDBJ whole genome shotgun (WGS) entry which is preliminary data.</text>
</comment>
<evidence type="ECO:0000256" key="2">
    <source>
        <dbReference type="ARBA" id="ARBA00022801"/>
    </source>
</evidence>
<evidence type="ECO:0000313" key="7">
    <source>
        <dbReference type="Proteomes" id="UP001285354"/>
    </source>
</evidence>
<evidence type="ECO:0000256" key="1">
    <source>
        <dbReference type="ARBA" id="ARBA00022722"/>
    </source>
</evidence>
<dbReference type="GO" id="GO:0036297">
    <property type="term" value="P:interstrand cross-link repair"/>
    <property type="evidence" value="ECO:0007669"/>
    <property type="project" value="TreeGrafter"/>
</dbReference>
<feature type="compositionally biased region" description="Acidic residues" evidence="5">
    <location>
        <begin position="911"/>
        <end position="926"/>
    </location>
</feature>
<feature type="compositionally biased region" description="Polar residues" evidence="5">
    <location>
        <begin position="639"/>
        <end position="651"/>
    </location>
</feature>